<dbReference type="RefSeq" id="XP_003669765.1">
    <property type="nucleotide sequence ID" value="XM_003669717.1"/>
</dbReference>
<dbReference type="eggNOG" id="ENOG502S3DC">
    <property type="taxonomic scope" value="Eukaryota"/>
</dbReference>
<protein>
    <submittedName>
        <fullName evidence="2">Uncharacterized protein</fullName>
    </submittedName>
</protein>
<evidence type="ECO:0000313" key="2">
    <source>
        <dbReference type="EMBL" id="CCD24522.1"/>
    </source>
</evidence>
<reference evidence="2 3" key="1">
    <citation type="journal article" date="2011" name="Proc. Natl. Acad. Sci. U.S.A.">
        <title>Evolutionary erosion of yeast sex chromosomes by mating-type switching accidents.</title>
        <authorList>
            <person name="Gordon J.L."/>
            <person name="Armisen D."/>
            <person name="Proux-Wera E."/>
            <person name="Oheigeartaigh S.S."/>
            <person name="Byrne K.P."/>
            <person name="Wolfe K.H."/>
        </authorList>
    </citation>
    <scope>NUCLEOTIDE SEQUENCE [LARGE SCALE GENOMIC DNA]</scope>
    <source>
        <strain evidence="3">ATCC 10597 / BCRC 20456 / CBS 421 / NBRC 0211 / NRRL Y-12639</strain>
    </source>
</reference>
<dbReference type="AlphaFoldDB" id="G0W9R1"/>
<keyword evidence="1" id="KW-1133">Transmembrane helix</keyword>
<dbReference type="OrthoDB" id="4063341at2759"/>
<dbReference type="GeneID" id="11494893"/>
<dbReference type="KEGG" id="ndi:NDAI_0D02080"/>
<keyword evidence="1" id="KW-0812">Transmembrane</keyword>
<organism evidence="2 3">
    <name type="scientific">Naumovozyma dairenensis (strain ATCC 10597 / BCRC 20456 / CBS 421 / NBRC 0211 / NRRL Y-12639)</name>
    <name type="common">Saccharomyces dairenensis</name>
    <dbReference type="NCBI Taxonomy" id="1071378"/>
    <lineage>
        <taxon>Eukaryota</taxon>
        <taxon>Fungi</taxon>
        <taxon>Dikarya</taxon>
        <taxon>Ascomycota</taxon>
        <taxon>Saccharomycotina</taxon>
        <taxon>Saccharomycetes</taxon>
        <taxon>Saccharomycetales</taxon>
        <taxon>Saccharomycetaceae</taxon>
        <taxon>Naumovozyma</taxon>
    </lineage>
</organism>
<feature type="transmembrane region" description="Helical" evidence="1">
    <location>
        <begin position="67"/>
        <end position="85"/>
    </location>
</feature>
<proteinExistence type="predicted"/>
<sequence>MSKNNNKNESRILRNIIPIIINSRATSTLSIILKRIIPTIISAVTVSAIKWKRGNLGSLPIGRRKQVLLIWLRNTGSLIILNALFPILKKYVKYNTIIWSIITAFASVISSNIPAELVSYVLIESIFDHMKIYLKKFDEHFRRRIRQILTCILLPILWDKYKGSNRTEVPSLFKLIFNHRPILSDFLLYYLLWNIKSFYKYIKSLLFDAGPHSRPSSSSSNSSNNTSHFMMYYNNHDELPTVSSTLRPVIHKLGEMYELASNNDNVSKHGALLERIFSSSFVTNIQPCIQWCLWKLLLVHTLRLNSKNCSTIIKSQANIMKSMTLILGIFVLDRNNNTMNIRTEVIRYFLNILLNFRISKLYEPERKVLLFCASLLAFKNNA</sequence>
<accession>G0W9R1</accession>
<evidence type="ECO:0000313" key="3">
    <source>
        <dbReference type="Proteomes" id="UP000000689"/>
    </source>
</evidence>
<dbReference type="HOGENOM" id="CLU_723791_0_0_1"/>
<dbReference type="EMBL" id="HE580270">
    <property type="protein sequence ID" value="CCD24522.1"/>
    <property type="molecule type" value="Genomic_DNA"/>
</dbReference>
<keyword evidence="1" id="KW-0472">Membrane</keyword>
<feature type="transmembrane region" description="Helical" evidence="1">
    <location>
        <begin position="97"/>
        <end position="123"/>
    </location>
</feature>
<evidence type="ECO:0000256" key="1">
    <source>
        <dbReference type="SAM" id="Phobius"/>
    </source>
</evidence>
<gene>
    <name evidence="2" type="primary">NDAI0D02080</name>
    <name evidence="2" type="ordered locus">NDAI_0D02080</name>
</gene>
<name>G0W9R1_NAUDC</name>
<dbReference type="Proteomes" id="UP000000689">
    <property type="component" value="Chromosome 4"/>
</dbReference>
<dbReference type="OMA" id="KWAVWRQ"/>
<keyword evidence="3" id="KW-1185">Reference proteome</keyword>